<comment type="caution">
    <text evidence="2">The sequence shown here is derived from an EMBL/GenBank/DDBJ whole genome shotgun (WGS) entry which is preliminary data.</text>
</comment>
<evidence type="ECO:0000259" key="1">
    <source>
        <dbReference type="Pfam" id="PF18337"/>
    </source>
</evidence>
<feature type="non-terminal residue" evidence="2">
    <location>
        <position position="82"/>
    </location>
</feature>
<dbReference type="Gene3D" id="2.30.30.930">
    <property type="match status" value="1"/>
</dbReference>
<dbReference type="EMBL" id="AZMM01010675">
    <property type="protein sequence ID" value="ETJ34910.1"/>
    <property type="molecule type" value="Genomic_DNA"/>
</dbReference>
<feature type="domain" description="RapA N-terminal Tudor-like" evidence="1">
    <location>
        <begin position="1"/>
        <end position="58"/>
    </location>
</feature>
<name>W1XZQ8_9ZZZZ</name>
<dbReference type="AlphaFoldDB" id="W1XZQ8"/>
<proteinExistence type="predicted"/>
<evidence type="ECO:0000313" key="2">
    <source>
        <dbReference type="EMBL" id="ETJ34910.1"/>
    </source>
</evidence>
<gene>
    <name evidence="2" type="ORF">Q604_UNBC10675G0001</name>
</gene>
<feature type="non-terminal residue" evidence="2">
    <location>
        <position position="1"/>
    </location>
</feature>
<sequence length="82" mass="9558">ITSHDGWQMQVEEVKEENGLLTYIGTRLDTEESGVALREVFLDSKLVFSKPQDRLFAGQIDRMDRFALRYRARKYSSEQITS</sequence>
<dbReference type="FunFam" id="2.30.30.930:FF:000001">
    <property type="entry name" value="RNA polymerase-associated protein RapA"/>
    <property type="match status" value="1"/>
</dbReference>
<dbReference type="InterPro" id="IPR040766">
    <property type="entry name" value="Tudor_2_RapA"/>
</dbReference>
<dbReference type="Pfam" id="PF18337">
    <property type="entry name" value="Tudor_RapA"/>
    <property type="match status" value="1"/>
</dbReference>
<accession>W1XZQ8</accession>
<protein>
    <submittedName>
        <fullName evidence="2">RNA polymerase-associated protein rapA</fullName>
    </submittedName>
</protein>
<reference evidence="2" key="1">
    <citation type="submission" date="2013-12" db="EMBL/GenBank/DDBJ databases">
        <title>A Varibaculum cambriense genome reconstructed from a premature infant gut community with otherwise low bacterial novelty that shifts toward anaerobic metabolism during the third week of life.</title>
        <authorList>
            <person name="Brown C.T."/>
            <person name="Sharon I."/>
            <person name="Thomas B.C."/>
            <person name="Castelle C.J."/>
            <person name="Morowitz M.J."/>
            <person name="Banfield J.F."/>
        </authorList>
    </citation>
    <scope>NUCLEOTIDE SEQUENCE</scope>
</reference>
<organism evidence="2">
    <name type="scientific">human gut metagenome</name>
    <dbReference type="NCBI Taxonomy" id="408170"/>
    <lineage>
        <taxon>unclassified sequences</taxon>
        <taxon>metagenomes</taxon>
        <taxon>organismal metagenomes</taxon>
    </lineage>
</organism>